<protein>
    <submittedName>
        <fullName evidence="1">Uncharacterized protein</fullName>
    </submittedName>
</protein>
<name>A0ACB8T5H4_9AGAM</name>
<organism evidence="1 2">
    <name type="scientific">Artomyces pyxidatus</name>
    <dbReference type="NCBI Taxonomy" id="48021"/>
    <lineage>
        <taxon>Eukaryota</taxon>
        <taxon>Fungi</taxon>
        <taxon>Dikarya</taxon>
        <taxon>Basidiomycota</taxon>
        <taxon>Agaricomycotina</taxon>
        <taxon>Agaricomycetes</taxon>
        <taxon>Russulales</taxon>
        <taxon>Auriscalpiaceae</taxon>
        <taxon>Artomyces</taxon>
    </lineage>
</organism>
<dbReference type="EMBL" id="MU277201">
    <property type="protein sequence ID" value="KAI0063727.1"/>
    <property type="molecule type" value="Genomic_DNA"/>
</dbReference>
<evidence type="ECO:0000313" key="1">
    <source>
        <dbReference type="EMBL" id="KAI0063727.1"/>
    </source>
</evidence>
<dbReference type="Proteomes" id="UP000814140">
    <property type="component" value="Unassembled WGS sequence"/>
</dbReference>
<reference evidence="1" key="2">
    <citation type="journal article" date="2022" name="New Phytol.">
        <title>Evolutionary transition to the ectomycorrhizal habit in the genomes of a hyperdiverse lineage of mushroom-forming fungi.</title>
        <authorList>
            <person name="Looney B."/>
            <person name="Miyauchi S."/>
            <person name="Morin E."/>
            <person name="Drula E."/>
            <person name="Courty P.E."/>
            <person name="Kohler A."/>
            <person name="Kuo A."/>
            <person name="LaButti K."/>
            <person name="Pangilinan J."/>
            <person name="Lipzen A."/>
            <person name="Riley R."/>
            <person name="Andreopoulos W."/>
            <person name="He G."/>
            <person name="Johnson J."/>
            <person name="Nolan M."/>
            <person name="Tritt A."/>
            <person name="Barry K.W."/>
            <person name="Grigoriev I.V."/>
            <person name="Nagy L.G."/>
            <person name="Hibbett D."/>
            <person name="Henrissat B."/>
            <person name="Matheny P.B."/>
            <person name="Labbe J."/>
            <person name="Martin F.M."/>
        </authorList>
    </citation>
    <scope>NUCLEOTIDE SEQUENCE</scope>
    <source>
        <strain evidence="1">HHB10654</strain>
    </source>
</reference>
<proteinExistence type="predicted"/>
<keyword evidence="2" id="KW-1185">Reference proteome</keyword>
<sequence length="137" mass="15466">MGHDAGLLLHSRRSNSPLCGCHQCPSGHHRRLTASALPVVCRSYFAASYDVCDGSPRRVREVCGPSNLLGESVGHATADVHLRRECHSFWSRCYTTGLLRKHRQSKTPFQREEAVSEPEYMPQQYDTNSTGQRRGRR</sequence>
<gene>
    <name evidence="1" type="ORF">BV25DRAFT_353452</name>
</gene>
<comment type="caution">
    <text evidence="1">The sequence shown here is derived from an EMBL/GenBank/DDBJ whole genome shotgun (WGS) entry which is preliminary data.</text>
</comment>
<reference evidence="1" key="1">
    <citation type="submission" date="2021-03" db="EMBL/GenBank/DDBJ databases">
        <authorList>
            <consortium name="DOE Joint Genome Institute"/>
            <person name="Ahrendt S."/>
            <person name="Looney B.P."/>
            <person name="Miyauchi S."/>
            <person name="Morin E."/>
            <person name="Drula E."/>
            <person name="Courty P.E."/>
            <person name="Chicoki N."/>
            <person name="Fauchery L."/>
            <person name="Kohler A."/>
            <person name="Kuo A."/>
            <person name="Labutti K."/>
            <person name="Pangilinan J."/>
            <person name="Lipzen A."/>
            <person name="Riley R."/>
            <person name="Andreopoulos W."/>
            <person name="He G."/>
            <person name="Johnson J."/>
            <person name="Barry K.W."/>
            <person name="Grigoriev I.V."/>
            <person name="Nagy L."/>
            <person name="Hibbett D."/>
            <person name="Henrissat B."/>
            <person name="Matheny P.B."/>
            <person name="Labbe J."/>
            <person name="Martin F."/>
        </authorList>
    </citation>
    <scope>NUCLEOTIDE SEQUENCE</scope>
    <source>
        <strain evidence="1">HHB10654</strain>
    </source>
</reference>
<accession>A0ACB8T5H4</accession>
<evidence type="ECO:0000313" key="2">
    <source>
        <dbReference type="Proteomes" id="UP000814140"/>
    </source>
</evidence>